<keyword evidence="4 5" id="KW-0067">ATP-binding</keyword>
<sequence length="375" mass="39536">MILQGKTIGVLGGGQLGRMLAQAVKRLGGRIHVYEPQAQCPAGAVADKEINAAYEDIAALSAFARECDVVTYEFENVPSAPLRAIEGLTSLRPDWRVLATAQNRSREKNWLKQHGFPHARFAEVAAGGDLVAGIREVGVPCVVKTADFGYDGKGQLKVMTAADVPAAVARFAGQPVVIEQFVDFAGEVSAVVARSVNGETAVFPVAENLHANHILDFSIVPARLDPAITAAAEAMAGVVAEKIGLVGVLGVEFFVTKSGAVLINELAPRTHNSGHYTMDACVTSQFEQQARAICGLPLGSVALTSPVVMVNLLGDVWAKGEPDWAGLQARPGIHLHLYGKAEARPGRKMGHFNVLAADVDSALEQARVAKAALLG</sequence>
<dbReference type="NCBIfam" id="NF004675">
    <property type="entry name" value="PRK06019.1-1"/>
    <property type="match status" value="1"/>
</dbReference>
<feature type="binding site" evidence="5">
    <location>
        <begin position="179"/>
        <end position="182"/>
    </location>
    <ligand>
        <name>ATP</name>
        <dbReference type="ChEBI" id="CHEBI:30616"/>
    </ligand>
</feature>
<dbReference type="KEGG" id="obg:Verru16b_00860"/>
<dbReference type="OrthoDB" id="9804625at2"/>
<dbReference type="NCBIfam" id="NF004679">
    <property type="entry name" value="PRK06019.1-5"/>
    <property type="match status" value="1"/>
</dbReference>
<dbReference type="InterPro" id="IPR003135">
    <property type="entry name" value="ATP-grasp_carboxylate-amine"/>
</dbReference>
<name>A0A1D8ASH1_9BACT</name>
<evidence type="ECO:0000256" key="4">
    <source>
        <dbReference type="ARBA" id="ARBA00022840"/>
    </source>
</evidence>
<dbReference type="UniPathway" id="UPA00074">
    <property type="reaction ID" value="UER00942"/>
</dbReference>
<dbReference type="Gene3D" id="3.30.1490.20">
    <property type="entry name" value="ATP-grasp fold, A domain"/>
    <property type="match status" value="1"/>
</dbReference>
<dbReference type="EMBL" id="CP016094">
    <property type="protein sequence ID" value="AOS43802.1"/>
    <property type="molecule type" value="Genomic_DNA"/>
</dbReference>
<comment type="catalytic activity">
    <reaction evidence="5 6">
        <text>5-amino-1-(5-phospho-beta-D-ribosyl)imidazole + hydrogencarbonate + ATP = 5-carboxyamino-1-(5-phospho-D-ribosyl)imidazole + ADP + phosphate + 2 H(+)</text>
        <dbReference type="Rhea" id="RHEA:19317"/>
        <dbReference type="ChEBI" id="CHEBI:15378"/>
        <dbReference type="ChEBI" id="CHEBI:17544"/>
        <dbReference type="ChEBI" id="CHEBI:30616"/>
        <dbReference type="ChEBI" id="CHEBI:43474"/>
        <dbReference type="ChEBI" id="CHEBI:58730"/>
        <dbReference type="ChEBI" id="CHEBI:137981"/>
        <dbReference type="ChEBI" id="CHEBI:456216"/>
        <dbReference type="EC" id="6.3.4.18"/>
    </reaction>
</comment>
<comment type="pathway">
    <text evidence="5 6">Purine metabolism; IMP biosynthesis via de novo pathway; 5-amino-1-(5-phospho-D-ribosyl)imidazole-4-carboxylate from 5-amino-1-(5-phospho-D-ribosyl)imidazole (N5-CAIR route): step 1/2.</text>
</comment>
<dbReference type="NCBIfam" id="TIGR01161">
    <property type="entry name" value="purK"/>
    <property type="match status" value="1"/>
</dbReference>
<dbReference type="Pfam" id="PF02222">
    <property type="entry name" value="ATP-grasp"/>
    <property type="match status" value="1"/>
</dbReference>
<keyword evidence="9" id="KW-1185">Reference proteome</keyword>
<comment type="similarity">
    <text evidence="5 6">Belongs to the PurK/PurT family.</text>
</comment>
<evidence type="ECO:0000259" key="7">
    <source>
        <dbReference type="PROSITE" id="PS50975"/>
    </source>
</evidence>
<evidence type="ECO:0000256" key="2">
    <source>
        <dbReference type="ARBA" id="ARBA00022741"/>
    </source>
</evidence>
<feature type="domain" description="ATP-grasp" evidence="7">
    <location>
        <begin position="108"/>
        <end position="294"/>
    </location>
</feature>
<comment type="function">
    <text evidence="6">Catalyzes the ATP-dependent conversion of 5-aminoimidazole ribonucleotide (AIR) and HCO(3)- to N5-carboxyaminoimidazole ribonucleotide (N5-CAIR).</text>
</comment>
<dbReference type="GO" id="GO:0004638">
    <property type="term" value="F:phosphoribosylaminoimidazole carboxylase activity"/>
    <property type="evidence" value="ECO:0007669"/>
    <property type="project" value="InterPro"/>
</dbReference>
<keyword evidence="1 5" id="KW-0436">Ligase</keyword>
<dbReference type="InterPro" id="IPR013815">
    <property type="entry name" value="ATP_grasp_subdomain_1"/>
</dbReference>
<evidence type="ECO:0000256" key="1">
    <source>
        <dbReference type="ARBA" id="ARBA00022598"/>
    </source>
</evidence>
<dbReference type="AlphaFoldDB" id="A0A1D8ASH1"/>
<dbReference type="PANTHER" id="PTHR11609:SF5">
    <property type="entry name" value="PHOSPHORIBOSYLAMINOIMIDAZOLE CARBOXYLASE"/>
    <property type="match status" value="1"/>
</dbReference>
<dbReference type="GO" id="GO:0005524">
    <property type="term" value="F:ATP binding"/>
    <property type="evidence" value="ECO:0007669"/>
    <property type="project" value="UniProtKB-UniRule"/>
</dbReference>
<dbReference type="PANTHER" id="PTHR11609">
    <property type="entry name" value="PURINE BIOSYNTHESIS PROTEIN 6/7, PUR6/7"/>
    <property type="match status" value="1"/>
</dbReference>
<gene>
    <name evidence="5 6 8" type="primary">purK</name>
    <name evidence="8" type="ORF">Verru16b_00860</name>
</gene>
<dbReference type="GO" id="GO:0046872">
    <property type="term" value="F:metal ion binding"/>
    <property type="evidence" value="ECO:0007669"/>
    <property type="project" value="InterPro"/>
</dbReference>
<dbReference type="NCBIfam" id="NF004676">
    <property type="entry name" value="PRK06019.1-2"/>
    <property type="match status" value="1"/>
</dbReference>
<dbReference type="InterPro" id="IPR016185">
    <property type="entry name" value="PreATP-grasp_dom_sf"/>
</dbReference>
<organism evidence="8 9">
    <name type="scientific">Lacunisphaera limnophila</name>
    <dbReference type="NCBI Taxonomy" id="1838286"/>
    <lineage>
        <taxon>Bacteria</taxon>
        <taxon>Pseudomonadati</taxon>
        <taxon>Verrucomicrobiota</taxon>
        <taxon>Opitutia</taxon>
        <taxon>Opitutales</taxon>
        <taxon>Opitutaceae</taxon>
        <taxon>Lacunisphaera</taxon>
    </lineage>
</organism>
<protein>
    <recommendedName>
        <fullName evidence="5 6">N5-carboxyaminoimidazole ribonucleotide synthase</fullName>
        <shortName evidence="5 6">N5-CAIR synthase</shortName>
        <ecNumber evidence="5 6">6.3.4.18</ecNumber>
    </recommendedName>
    <alternativeName>
        <fullName evidence="5 6">5-(carboxyamino)imidazole ribonucleotide synthetase</fullName>
    </alternativeName>
</protein>
<evidence type="ECO:0000256" key="5">
    <source>
        <dbReference type="HAMAP-Rule" id="MF_01928"/>
    </source>
</evidence>
<proteinExistence type="inferred from homology"/>
<dbReference type="Pfam" id="PF17769">
    <property type="entry name" value="PurK_C"/>
    <property type="match status" value="1"/>
</dbReference>
<dbReference type="HAMAP" id="MF_01928">
    <property type="entry name" value="PurK"/>
    <property type="match status" value="1"/>
</dbReference>
<dbReference type="GO" id="GO:0034028">
    <property type="term" value="F:5-(carboxyamino)imidazole ribonucleotide synthase activity"/>
    <property type="evidence" value="ECO:0007669"/>
    <property type="project" value="UniProtKB-UniRule"/>
</dbReference>
<dbReference type="NCBIfam" id="NF004677">
    <property type="entry name" value="PRK06019.1-3"/>
    <property type="match status" value="1"/>
</dbReference>
<reference evidence="8 9" key="1">
    <citation type="submission" date="2016-06" db="EMBL/GenBank/DDBJ databases">
        <title>Three novel species with peptidoglycan cell walls form the new genus Lacunisphaera gen. nov. in the family Opitutaceae of the verrucomicrobial subdivision 4.</title>
        <authorList>
            <person name="Rast P."/>
            <person name="Gloeckner I."/>
            <person name="Jogler M."/>
            <person name="Boedeker C."/>
            <person name="Jeske O."/>
            <person name="Wiegand S."/>
            <person name="Reinhardt R."/>
            <person name="Schumann P."/>
            <person name="Rohde M."/>
            <person name="Spring S."/>
            <person name="Gloeckner F.O."/>
            <person name="Jogler C."/>
        </authorList>
    </citation>
    <scope>NUCLEOTIDE SEQUENCE [LARGE SCALE GENOMIC DNA]</scope>
    <source>
        <strain evidence="8 9">IG16b</strain>
    </source>
</reference>
<dbReference type="Proteomes" id="UP000095228">
    <property type="component" value="Chromosome"/>
</dbReference>
<dbReference type="InterPro" id="IPR011054">
    <property type="entry name" value="Rudment_hybrid_motif"/>
</dbReference>
<dbReference type="InterPro" id="IPR011761">
    <property type="entry name" value="ATP-grasp"/>
</dbReference>
<dbReference type="EC" id="6.3.4.18" evidence="5 6"/>
<feature type="binding site" evidence="5">
    <location>
        <begin position="264"/>
        <end position="265"/>
    </location>
    <ligand>
        <name>ATP</name>
        <dbReference type="ChEBI" id="CHEBI:30616"/>
    </ligand>
</feature>
<evidence type="ECO:0000256" key="6">
    <source>
        <dbReference type="RuleBase" id="RU361200"/>
    </source>
</evidence>
<dbReference type="Pfam" id="PF22660">
    <property type="entry name" value="RS_preATP-grasp-like"/>
    <property type="match status" value="1"/>
</dbReference>
<dbReference type="GO" id="GO:0006189">
    <property type="term" value="P:'de novo' IMP biosynthetic process"/>
    <property type="evidence" value="ECO:0007669"/>
    <property type="project" value="UniProtKB-UniRule"/>
</dbReference>
<dbReference type="InterPro" id="IPR054350">
    <property type="entry name" value="PurT/PurK_preATP-grasp"/>
</dbReference>
<dbReference type="InterPro" id="IPR005875">
    <property type="entry name" value="PurK"/>
</dbReference>
<evidence type="ECO:0000313" key="8">
    <source>
        <dbReference type="EMBL" id="AOS43802.1"/>
    </source>
</evidence>
<dbReference type="STRING" id="1838286.Verru16b_00860"/>
<keyword evidence="2 5" id="KW-0547">Nucleotide-binding</keyword>
<dbReference type="InterPro" id="IPR040686">
    <property type="entry name" value="PurK_C"/>
</dbReference>
<dbReference type="SUPFAM" id="SSF52440">
    <property type="entry name" value="PreATP-grasp domain"/>
    <property type="match status" value="1"/>
</dbReference>
<feature type="binding site" evidence="5">
    <location>
        <begin position="149"/>
        <end position="155"/>
    </location>
    <ligand>
        <name>ATP</name>
        <dbReference type="ChEBI" id="CHEBI:30616"/>
    </ligand>
</feature>
<feature type="binding site" evidence="5">
    <location>
        <position position="210"/>
    </location>
    <ligand>
        <name>ATP</name>
        <dbReference type="ChEBI" id="CHEBI:30616"/>
    </ligand>
</feature>
<accession>A0A1D8ASH1</accession>
<evidence type="ECO:0000256" key="3">
    <source>
        <dbReference type="ARBA" id="ARBA00022755"/>
    </source>
</evidence>
<dbReference type="Gene3D" id="3.30.470.20">
    <property type="entry name" value="ATP-grasp fold, B domain"/>
    <property type="match status" value="1"/>
</dbReference>
<feature type="binding site" evidence="5">
    <location>
        <position position="104"/>
    </location>
    <ligand>
        <name>ATP</name>
        <dbReference type="ChEBI" id="CHEBI:30616"/>
    </ligand>
</feature>
<dbReference type="SUPFAM" id="SSF51246">
    <property type="entry name" value="Rudiment single hybrid motif"/>
    <property type="match status" value="1"/>
</dbReference>
<dbReference type="PROSITE" id="PS50975">
    <property type="entry name" value="ATP_GRASP"/>
    <property type="match status" value="1"/>
</dbReference>
<dbReference type="RefSeq" id="WP_069961126.1">
    <property type="nucleotide sequence ID" value="NZ_CP016094.1"/>
</dbReference>
<dbReference type="SUPFAM" id="SSF56059">
    <property type="entry name" value="Glutathione synthetase ATP-binding domain-like"/>
    <property type="match status" value="1"/>
</dbReference>
<dbReference type="GO" id="GO:0005829">
    <property type="term" value="C:cytosol"/>
    <property type="evidence" value="ECO:0007669"/>
    <property type="project" value="TreeGrafter"/>
</dbReference>
<dbReference type="Gene3D" id="3.40.50.20">
    <property type="match status" value="1"/>
</dbReference>
<dbReference type="PATRIC" id="fig|1838286.3.peg.864"/>
<comment type="function">
    <text evidence="5">Catalyzes the ATP-dependent conversion of 5-aminoimidazole ribonucleotide (AIR) and HCO(3)(-) to N5-carboxyaminoimidazole ribonucleotide (N5-CAIR).</text>
</comment>
<comment type="subunit">
    <text evidence="5 6">Homodimer.</text>
</comment>
<feature type="binding site" evidence="5">
    <location>
        <position position="187"/>
    </location>
    <ligand>
        <name>ATP</name>
        <dbReference type="ChEBI" id="CHEBI:30616"/>
    </ligand>
</feature>
<dbReference type="FunFam" id="3.30.470.20:FF:000029">
    <property type="entry name" value="N5-carboxyaminoimidazole ribonucleotide synthase"/>
    <property type="match status" value="1"/>
</dbReference>
<evidence type="ECO:0000313" key="9">
    <source>
        <dbReference type="Proteomes" id="UP000095228"/>
    </source>
</evidence>
<feature type="binding site" evidence="5">
    <location>
        <position position="144"/>
    </location>
    <ligand>
        <name>ATP</name>
        <dbReference type="ChEBI" id="CHEBI:30616"/>
    </ligand>
</feature>
<keyword evidence="3 5" id="KW-0658">Purine biosynthesis</keyword>